<dbReference type="RefSeq" id="WP_089845951.1">
    <property type="nucleotide sequence ID" value="NZ_FPAQ01000001.1"/>
</dbReference>
<dbReference type="InterPro" id="IPR011990">
    <property type="entry name" value="TPR-like_helical_dom_sf"/>
</dbReference>
<dbReference type="PROSITE" id="PS51257">
    <property type="entry name" value="PROKAR_LIPOPROTEIN"/>
    <property type="match status" value="1"/>
</dbReference>
<accession>A0A1I6X2I8</accession>
<evidence type="ECO:0000313" key="3">
    <source>
        <dbReference type="Proteomes" id="UP000199594"/>
    </source>
</evidence>
<dbReference type="PANTHER" id="PTHR12558:SF13">
    <property type="entry name" value="CELL DIVISION CYCLE PROTEIN 27 HOMOLOG"/>
    <property type="match status" value="1"/>
</dbReference>
<feature type="signal peptide" evidence="1">
    <location>
        <begin position="1"/>
        <end position="36"/>
    </location>
</feature>
<dbReference type="PANTHER" id="PTHR12558">
    <property type="entry name" value="CELL DIVISION CYCLE 16,23,27"/>
    <property type="match status" value="1"/>
</dbReference>
<dbReference type="Pfam" id="PF14559">
    <property type="entry name" value="TPR_19"/>
    <property type="match status" value="2"/>
</dbReference>
<dbReference type="Gene3D" id="1.25.40.10">
    <property type="entry name" value="Tetratricopeptide repeat domain"/>
    <property type="match status" value="2"/>
</dbReference>
<dbReference type="Proteomes" id="UP000199594">
    <property type="component" value="Unassembled WGS sequence"/>
</dbReference>
<organism evidence="2 3">
    <name type="scientific">Halomonas saccharevitans</name>
    <dbReference type="NCBI Taxonomy" id="416872"/>
    <lineage>
        <taxon>Bacteria</taxon>
        <taxon>Pseudomonadati</taxon>
        <taxon>Pseudomonadota</taxon>
        <taxon>Gammaproteobacteria</taxon>
        <taxon>Oceanospirillales</taxon>
        <taxon>Halomonadaceae</taxon>
        <taxon>Halomonas</taxon>
    </lineage>
</organism>
<reference evidence="2 3" key="1">
    <citation type="submission" date="2016-10" db="EMBL/GenBank/DDBJ databases">
        <authorList>
            <person name="de Groot N.N."/>
        </authorList>
    </citation>
    <scope>NUCLEOTIDE SEQUENCE [LARGE SCALE GENOMIC DNA]</scope>
    <source>
        <strain evidence="2 3">CGMCC 1.6493</strain>
    </source>
</reference>
<sequence>MPRGTLPRLSRHTPLVPLTLAFLLAGCQGLPGASSAAEPGRDPLAGAPPITRGLDAQGLAGLLQAEMAGQRSDYTRAAQGFIEAAERYDSVALAERATLAARFSEDPALLEEAAQRWQGLAPGSDAPSRLLASLALQRGDWAAALGHRLDVIEQGVNEQGAGEQEASNALLGLVETALDAGADPTPLLDRLRAHLARPAATNRIDAELATALLEAAAGQPAAAERRLMQVARQASERPELWRLRARLALQAEAPSAAREHARRGLEVSPGDPRLMLLLARAELAMGSVEAAEDAIETLLADHGDDASLRLGLARLFLEREHLAPARRLLLPLVGDDEAPPMAFLLLGAIAEERGEIGNALLYYRQVPEGEQFLPARVSAASMLMAADRRLDARAFLRLERLRHEAYESELASVEVELLDEAGLAEQAEALLDSELARRPDDERLRYQRAMRAFADGDLAAMEADLRHLIEHDPENATALNALGYTLADADIEGRLDEARALIERAHELAPDNPAILDSLGWVYYRQGEPARALPWLRRAWAAMPDQEIAAHLIEVLWALGEKAQARALLEEARERFEARPLIDELLRRQPELDAAGATTSP</sequence>
<dbReference type="InterPro" id="IPR019734">
    <property type="entry name" value="TPR_rpt"/>
</dbReference>
<proteinExistence type="predicted"/>
<name>A0A1I6X2I8_9GAMM</name>
<dbReference type="SUPFAM" id="SSF48452">
    <property type="entry name" value="TPR-like"/>
    <property type="match status" value="2"/>
</dbReference>
<evidence type="ECO:0000313" key="2">
    <source>
        <dbReference type="EMBL" id="SFT32121.1"/>
    </source>
</evidence>
<evidence type="ECO:0000256" key="1">
    <source>
        <dbReference type="SAM" id="SignalP"/>
    </source>
</evidence>
<dbReference type="EMBL" id="FPAQ01000001">
    <property type="protein sequence ID" value="SFT32121.1"/>
    <property type="molecule type" value="Genomic_DNA"/>
</dbReference>
<dbReference type="AlphaFoldDB" id="A0A1I6X2I8"/>
<protein>
    <submittedName>
        <fullName evidence="2">Tetratricopeptide repeat-containing protein</fullName>
    </submittedName>
</protein>
<keyword evidence="1" id="KW-0732">Signal</keyword>
<gene>
    <name evidence="2" type="ORF">SAMN04487956_10129</name>
</gene>
<dbReference type="SMART" id="SM00028">
    <property type="entry name" value="TPR"/>
    <property type="match status" value="5"/>
</dbReference>
<dbReference type="OrthoDB" id="9766710at2"/>
<feature type="chain" id="PRO_5011688326" evidence="1">
    <location>
        <begin position="37"/>
        <end position="601"/>
    </location>
</feature>